<sequence length="190" mass="20820">MATCLIKVALVLSIPALIESRLLRAQGPPANGSIDDQIAQLGGEIANEENEVADMKRAGVQEVELPDDFVRHCPASVKLALNNPDMEGKAVHATDVASLVNEEEFLLGLLLMHERRNNWSVEQELDAICDFARSSPIIEKLYRHHNASESLATQLAKLMDNERKVLGPTKVPPLNLDGLSSQQILATLVR</sequence>
<dbReference type="EMBL" id="HBEG01030870">
    <property type="protein sequence ID" value="CAD8368424.1"/>
    <property type="molecule type" value="Transcribed_RNA"/>
</dbReference>
<evidence type="ECO:0000256" key="1">
    <source>
        <dbReference type="SAM" id="SignalP"/>
    </source>
</evidence>
<protein>
    <submittedName>
        <fullName evidence="2">Uncharacterized protein</fullName>
    </submittedName>
</protein>
<feature type="signal peptide" evidence="1">
    <location>
        <begin position="1"/>
        <end position="20"/>
    </location>
</feature>
<keyword evidence="1" id="KW-0732">Signal</keyword>
<proteinExistence type="predicted"/>
<organism evidence="2">
    <name type="scientific">Pyrodinium bahamense</name>
    <dbReference type="NCBI Taxonomy" id="73915"/>
    <lineage>
        <taxon>Eukaryota</taxon>
        <taxon>Sar</taxon>
        <taxon>Alveolata</taxon>
        <taxon>Dinophyceae</taxon>
        <taxon>Gonyaulacales</taxon>
        <taxon>Pyrocystaceae</taxon>
        <taxon>Pyrodinium</taxon>
    </lineage>
</organism>
<name>A0A7S0FM90_9DINO</name>
<accession>A0A7S0FM90</accession>
<dbReference type="AlphaFoldDB" id="A0A7S0FM90"/>
<reference evidence="2" key="1">
    <citation type="submission" date="2021-01" db="EMBL/GenBank/DDBJ databases">
        <authorList>
            <person name="Corre E."/>
            <person name="Pelletier E."/>
            <person name="Niang G."/>
            <person name="Scheremetjew M."/>
            <person name="Finn R."/>
            <person name="Kale V."/>
            <person name="Holt S."/>
            <person name="Cochrane G."/>
            <person name="Meng A."/>
            <person name="Brown T."/>
            <person name="Cohen L."/>
        </authorList>
    </citation>
    <scope>NUCLEOTIDE SEQUENCE</scope>
    <source>
        <strain evidence="2">Pbaha01</strain>
    </source>
</reference>
<feature type="chain" id="PRO_5031130120" evidence="1">
    <location>
        <begin position="21"/>
        <end position="190"/>
    </location>
</feature>
<evidence type="ECO:0000313" key="2">
    <source>
        <dbReference type="EMBL" id="CAD8368424.1"/>
    </source>
</evidence>
<gene>
    <name evidence="2" type="ORF">PBAH0796_LOCUS18865</name>
</gene>